<evidence type="ECO:0000313" key="3">
    <source>
        <dbReference type="Proteomes" id="UP000323067"/>
    </source>
</evidence>
<protein>
    <submittedName>
        <fullName evidence="2">Uncharacterized protein</fullName>
    </submittedName>
</protein>
<evidence type="ECO:0000313" key="2">
    <source>
        <dbReference type="EMBL" id="ATY63883.1"/>
    </source>
</evidence>
<feature type="signal peptide" evidence="1">
    <location>
        <begin position="1"/>
        <end position="17"/>
    </location>
</feature>
<accession>A0A2H4SL95</accession>
<gene>
    <name evidence="2" type="ORF">A9K55_003926</name>
</gene>
<evidence type="ECO:0000256" key="1">
    <source>
        <dbReference type="SAM" id="SignalP"/>
    </source>
</evidence>
<dbReference type="Proteomes" id="UP000323067">
    <property type="component" value="Chromosome v"/>
</dbReference>
<sequence>MRLSTVLVAILPAFAAAQSSDSASLTTVTGTSTTTTTMTNTEYVTKTVTLSRVHTTVSTVSSLNSTTAIQPTGGITLPTASSASATPTTLPTTKGPTNAGAALDAGKVVFAGVAGIVIAALL</sequence>
<proteinExistence type="predicted"/>
<feature type="chain" id="PRO_5014196834" evidence="1">
    <location>
        <begin position="18"/>
        <end position="122"/>
    </location>
</feature>
<keyword evidence="1" id="KW-0732">Signal</keyword>
<dbReference type="VEuPathDB" id="FungiDB:A9K55_003926"/>
<dbReference type="EMBL" id="CP023325">
    <property type="protein sequence ID" value="ATY63883.1"/>
    <property type="molecule type" value="Genomic_DNA"/>
</dbReference>
<organism evidence="2 3">
    <name type="scientific">Cordyceps militaris</name>
    <name type="common">Caterpillar fungus</name>
    <name type="synonym">Clavaria militaris</name>
    <dbReference type="NCBI Taxonomy" id="73501"/>
    <lineage>
        <taxon>Eukaryota</taxon>
        <taxon>Fungi</taxon>
        <taxon>Dikarya</taxon>
        <taxon>Ascomycota</taxon>
        <taxon>Pezizomycotina</taxon>
        <taxon>Sordariomycetes</taxon>
        <taxon>Hypocreomycetidae</taxon>
        <taxon>Hypocreales</taxon>
        <taxon>Cordycipitaceae</taxon>
        <taxon>Cordyceps</taxon>
    </lineage>
</organism>
<dbReference type="AlphaFoldDB" id="A0A2H4SL95"/>
<name>A0A2H4SL95_CORMI</name>
<reference evidence="2 3" key="1">
    <citation type="journal article" date="2017" name="BMC Genomics">
        <title>Chromosome level assembly and secondary metabolite potential of the parasitic fungus Cordyceps militaris.</title>
        <authorList>
            <person name="Kramer G.J."/>
            <person name="Nodwell J.R."/>
        </authorList>
    </citation>
    <scope>NUCLEOTIDE SEQUENCE [LARGE SCALE GENOMIC DNA]</scope>
    <source>
        <strain evidence="2 3">ATCC 34164</strain>
    </source>
</reference>